<evidence type="ECO:0000313" key="4">
    <source>
        <dbReference type="Proteomes" id="UP000004508"/>
    </source>
</evidence>
<dbReference type="AlphaFoldDB" id="D6U8S3"/>
<name>D6U8S3_KTERA</name>
<keyword evidence="4" id="KW-1185">Reference proteome</keyword>
<organism evidence="3 4">
    <name type="scientific">Ktedonobacter racemifer DSM 44963</name>
    <dbReference type="NCBI Taxonomy" id="485913"/>
    <lineage>
        <taxon>Bacteria</taxon>
        <taxon>Bacillati</taxon>
        <taxon>Chloroflexota</taxon>
        <taxon>Ktedonobacteria</taxon>
        <taxon>Ktedonobacterales</taxon>
        <taxon>Ktedonobacteraceae</taxon>
        <taxon>Ktedonobacter</taxon>
    </lineage>
</organism>
<feature type="region of interest" description="Disordered" evidence="1">
    <location>
        <begin position="1"/>
        <end position="38"/>
    </location>
</feature>
<dbReference type="Proteomes" id="UP000004508">
    <property type="component" value="Unassembled WGS sequence"/>
</dbReference>
<evidence type="ECO:0000256" key="1">
    <source>
        <dbReference type="SAM" id="MobiDB-lite"/>
    </source>
</evidence>
<dbReference type="RefSeq" id="WP_007923615.1">
    <property type="nucleotide sequence ID" value="NZ_ADVG01000006.1"/>
</dbReference>
<evidence type="ECO:0000313" key="3">
    <source>
        <dbReference type="EMBL" id="EFH79633.1"/>
    </source>
</evidence>
<feature type="domain" description="Helix-turn-helix" evidence="2">
    <location>
        <begin position="38"/>
        <end position="90"/>
    </location>
</feature>
<protein>
    <submittedName>
        <fullName evidence="3">DNA binding domain protein, excisionase family</fullName>
    </submittedName>
</protein>
<sequence length="195" mass="21974">MTDDPGQPTIVEEQPAPAQEAEMETTNEVQASQSEVSLTTTQAAAQLDVDARTVRRYITERRLKARQVKSARGQEWQIYQSDLDAFKQERDRAATEGQEAGLTRAEESQALTTTVGIIAAELERRSQALTEAQATIERLALEAGRQAGRNEELEREAARLRERVAHLEQERDQLKAEVKDQGKGPRRIKLLPWQQ</sequence>
<dbReference type="InParanoid" id="D6U8S3"/>
<comment type="caution">
    <text evidence="3">The sequence shown here is derived from an EMBL/GenBank/DDBJ whole genome shotgun (WGS) entry which is preliminary data.</text>
</comment>
<feature type="region of interest" description="Disordered" evidence="1">
    <location>
        <begin position="169"/>
        <end position="195"/>
    </location>
</feature>
<gene>
    <name evidence="3" type="ORF">Krac_0111</name>
</gene>
<dbReference type="InterPro" id="IPR041657">
    <property type="entry name" value="HTH_17"/>
</dbReference>
<evidence type="ECO:0000259" key="2">
    <source>
        <dbReference type="Pfam" id="PF12728"/>
    </source>
</evidence>
<dbReference type="Gene3D" id="1.10.1660.10">
    <property type="match status" value="1"/>
</dbReference>
<proteinExistence type="predicted"/>
<accession>D6U8S3</accession>
<reference evidence="3 4" key="1">
    <citation type="journal article" date="2011" name="Stand. Genomic Sci.">
        <title>Non-contiguous finished genome sequence and contextual data of the filamentous soil bacterium Ktedonobacter racemifer type strain (SOSP1-21).</title>
        <authorList>
            <person name="Chang Y.J."/>
            <person name="Land M."/>
            <person name="Hauser L."/>
            <person name="Chertkov O."/>
            <person name="Del Rio T.G."/>
            <person name="Nolan M."/>
            <person name="Copeland A."/>
            <person name="Tice H."/>
            <person name="Cheng J.F."/>
            <person name="Lucas S."/>
            <person name="Han C."/>
            <person name="Goodwin L."/>
            <person name="Pitluck S."/>
            <person name="Ivanova N."/>
            <person name="Ovchinikova G."/>
            <person name="Pati A."/>
            <person name="Chen A."/>
            <person name="Palaniappan K."/>
            <person name="Mavromatis K."/>
            <person name="Liolios K."/>
            <person name="Brettin T."/>
            <person name="Fiebig A."/>
            <person name="Rohde M."/>
            <person name="Abt B."/>
            <person name="Goker M."/>
            <person name="Detter J.C."/>
            <person name="Woyke T."/>
            <person name="Bristow J."/>
            <person name="Eisen J.A."/>
            <person name="Markowitz V."/>
            <person name="Hugenholtz P."/>
            <person name="Kyrpides N.C."/>
            <person name="Klenk H.P."/>
            <person name="Lapidus A."/>
        </authorList>
    </citation>
    <scope>NUCLEOTIDE SEQUENCE [LARGE SCALE GENOMIC DNA]</scope>
    <source>
        <strain evidence="4">DSM 44963</strain>
    </source>
</reference>
<feature type="compositionally biased region" description="Polar residues" evidence="1">
    <location>
        <begin position="24"/>
        <end position="38"/>
    </location>
</feature>
<dbReference type="EMBL" id="ADVG01000006">
    <property type="protein sequence ID" value="EFH79633.1"/>
    <property type="molecule type" value="Genomic_DNA"/>
</dbReference>
<feature type="compositionally biased region" description="Basic and acidic residues" evidence="1">
    <location>
        <begin position="169"/>
        <end position="183"/>
    </location>
</feature>
<dbReference type="Pfam" id="PF12728">
    <property type="entry name" value="HTH_17"/>
    <property type="match status" value="1"/>
</dbReference>